<keyword evidence="5" id="KW-1185">Reference proteome</keyword>
<evidence type="ECO:0000259" key="3">
    <source>
        <dbReference type="Pfam" id="PF21788"/>
    </source>
</evidence>
<dbReference type="InterPro" id="IPR048366">
    <property type="entry name" value="TNP-like_GBD"/>
</dbReference>
<feature type="domain" description="Transposable element P transposase-like RNase H" evidence="2">
    <location>
        <begin position="47"/>
        <end position="159"/>
    </location>
</feature>
<dbReference type="Proteomes" id="UP000076858">
    <property type="component" value="Unassembled WGS sequence"/>
</dbReference>
<organism evidence="4 5">
    <name type="scientific">Daphnia magna</name>
    <dbReference type="NCBI Taxonomy" id="35525"/>
    <lineage>
        <taxon>Eukaryota</taxon>
        <taxon>Metazoa</taxon>
        <taxon>Ecdysozoa</taxon>
        <taxon>Arthropoda</taxon>
        <taxon>Crustacea</taxon>
        <taxon>Branchiopoda</taxon>
        <taxon>Diplostraca</taxon>
        <taxon>Cladocera</taxon>
        <taxon>Anomopoda</taxon>
        <taxon>Daphniidae</taxon>
        <taxon>Daphnia</taxon>
    </lineage>
</organism>
<reference evidence="4 5" key="1">
    <citation type="submission" date="2016-03" db="EMBL/GenBank/DDBJ databases">
        <title>EvidentialGene: Evidence-directed Construction of Genes on Genomes.</title>
        <authorList>
            <person name="Gilbert D.G."/>
            <person name="Choi J.-H."/>
            <person name="Mockaitis K."/>
            <person name="Colbourne J."/>
            <person name="Pfrender M."/>
        </authorList>
    </citation>
    <scope>NUCLEOTIDE SEQUENCE [LARGE SCALE GENOMIC DNA]</scope>
    <source>
        <strain evidence="4 5">Xinb3</strain>
        <tissue evidence="4">Complete organism</tissue>
    </source>
</reference>
<dbReference type="PANTHER" id="PTHR37162:SF11">
    <property type="match status" value="1"/>
</dbReference>
<accession>A0A164MQD2</accession>
<dbReference type="AlphaFoldDB" id="A0A164MQD2"/>
<sequence length="1100" mass="125669">MRYDPDFFLECIMLRIKSKAAYDHLKLQKLLPLPCTDTIRKLLSCKTCTFCLNAYALNAIKNYIQNKPKAMRYGFVGYGDGGLKLSEHKDELADHGLVLIFRPFRIQPIACYATKGACKVELLTELMARAITVLDQNEAIVKSVVCDGAQSNKTVMKMCGVIGKHGQIILILTQDVTSFAHPTSDGELIYVFIDVPHLLKCIRNHIFNVKEVQFKGKMVRFSDFELLYNTSKIPGNPLSILSKLTKSHLDPTSFEKMNVKLAAQIFSNSVVLAISYLKFLFKSNVLFFKYSISLSIGMAPKKETFFYDDWLKVEKYRKWLEKGQSNLQFSCILCKKVKTKSSWQLSNMGVGALDSHMKSNGHKKAETISNIQPSVAETFQKSKSASYDKNVEIATTAVAVATNTVDNKSATDLHLVQVLQENLSATVPLNVVSHTPRQSNHFVVSTDQVLEAEIRWCLKAVSKSLSVRSNNEDPELFKVMFPDSKIASQFSLGRDKMSYLLHYGIAPTFHDQLVEKATSCGPFVVLFYESMNKIAQKQQQDIVIRFFDQESQKVSTRYFNSSFLEKQKAEDIFRGLKDGLLGLGAKLDNLLQVSMDGPNVNWKVLALLKQELWNKPDGSTFFLELGSCGLHIVHGSIGTAHSKVGWSLHKIFSAAWYLMKDCPARRREYINVTKSKVFPLKFCHIRWVENVVVANRFLIVLQPLTVFLEKTESTKDHMKSLSCYSTLQSAIKDPFLRAKVKFFISVSQEVEPFLRQFQSSKPLAIFLYKEYGAIIRNLAERVVKPDVLKPKEGPELNFNQIFLLDLNDSDILLPAKNVKIGPACKNELKDLKEKEKDVLGFRRDCRDFLVAMLQILNERSPLKYPCVRTISCFDPDLIFFQPKLATKRFEQFTQLMLDHRQIDTAGVENATKQFQKLVYKAKEEVEFSKIFESWDMSSDELSLDSFYATILTSKHFPNGIVDLKMLVHKALIFSHGQAHVESGFSVNETFLSQNLHEESLVNLRRISDTINFYGRVLDVPISKKMLTACRLSRSRYRQALEESKKSQEVSYSTEERKRKLLVEELKEIKKKQKLTERKNSNDLEQLSMERRRIETQLSHM</sequence>
<dbReference type="OrthoDB" id="6387192at2759"/>
<evidence type="ECO:0000256" key="1">
    <source>
        <dbReference type="SAM" id="MobiDB-lite"/>
    </source>
</evidence>
<protein>
    <submittedName>
        <fullName evidence="4">Uncharacterized protein</fullName>
    </submittedName>
</protein>
<feature type="domain" description="Transposable element P transposase-like GTP-binding insertion" evidence="3">
    <location>
        <begin position="197"/>
        <end position="278"/>
    </location>
</feature>
<evidence type="ECO:0000313" key="4">
    <source>
        <dbReference type="EMBL" id="KZS05263.1"/>
    </source>
</evidence>
<dbReference type="EMBL" id="LRGB01002978">
    <property type="protein sequence ID" value="KZS05263.1"/>
    <property type="molecule type" value="Genomic_DNA"/>
</dbReference>
<dbReference type="PANTHER" id="PTHR37162">
    <property type="entry name" value="HAT FAMILY DIMERISATION DOMAINCONTAINING PROTEIN-RELATED"/>
    <property type="match status" value="1"/>
</dbReference>
<proteinExistence type="predicted"/>
<dbReference type="Pfam" id="PF21787">
    <property type="entry name" value="TNP-like_RNaseH_N"/>
    <property type="match status" value="1"/>
</dbReference>
<feature type="compositionally biased region" description="Basic and acidic residues" evidence="1">
    <location>
        <begin position="1073"/>
        <end position="1094"/>
    </location>
</feature>
<comment type="caution">
    <text evidence="4">The sequence shown here is derived from an EMBL/GenBank/DDBJ whole genome shotgun (WGS) entry which is preliminary data.</text>
</comment>
<gene>
    <name evidence="4" type="ORF">APZ42_031592</name>
</gene>
<name>A0A164MQD2_9CRUS</name>
<evidence type="ECO:0000259" key="2">
    <source>
        <dbReference type="Pfam" id="PF21787"/>
    </source>
</evidence>
<dbReference type="InterPro" id="IPR048365">
    <property type="entry name" value="TNP-like_RNaseH_N"/>
</dbReference>
<evidence type="ECO:0000313" key="5">
    <source>
        <dbReference type="Proteomes" id="UP000076858"/>
    </source>
</evidence>
<feature type="region of interest" description="Disordered" evidence="1">
    <location>
        <begin position="1073"/>
        <end position="1100"/>
    </location>
</feature>
<dbReference type="Pfam" id="PF21788">
    <property type="entry name" value="TNP-like_GBD"/>
    <property type="match status" value="1"/>
</dbReference>
<dbReference type="STRING" id="35525.A0A164MQD2"/>